<comment type="caution">
    <text evidence="2">The sequence shown here is derived from an EMBL/GenBank/DDBJ whole genome shotgun (WGS) entry which is preliminary data.</text>
</comment>
<protein>
    <submittedName>
        <fullName evidence="2">Uncharacterized protein</fullName>
    </submittedName>
</protein>
<proteinExistence type="predicted"/>
<gene>
    <name evidence="2" type="ORF">EYF80_039021</name>
</gene>
<dbReference type="Proteomes" id="UP000314294">
    <property type="component" value="Unassembled WGS sequence"/>
</dbReference>
<evidence type="ECO:0000313" key="3">
    <source>
        <dbReference type="Proteomes" id="UP000314294"/>
    </source>
</evidence>
<dbReference type="AlphaFoldDB" id="A0A4Z2GBS3"/>
<feature type="region of interest" description="Disordered" evidence="1">
    <location>
        <begin position="1"/>
        <end position="113"/>
    </location>
</feature>
<reference evidence="2 3" key="1">
    <citation type="submission" date="2019-03" db="EMBL/GenBank/DDBJ databases">
        <title>First draft genome of Liparis tanakae, snailfish: a comprehensive survey of snailfish specific genes.</title>
        <authorList>
            <person name="Kim W."/>
            <person name="Song I."/>
            <person name="Jeong J.-H."/>
            <person name="Kim D."/>
            <person name="Kim S."/>
            <person name="Ryu S."/>
            <person name="Song J.Y."/>
            <person name="Lee S.K."/>
        </authorList>
    </citation>
    <scope>NUCLEOTIDE SEQUENCE [LARGE SCALE GENOMIC DNA]</scope>
    <source>
        <tissue evidence="2">Muscle</tissue>
    </source>
</reference>
<evidence type="ECO:0000313" key="2">
    <source>
        <dbReference type="EMBL" id="TNN50809.1"/>
    </source>
</evidence>
<feature type="compositionally biased region" description="Low complexity" evidence="1">
    <location>
        <begin position="1"/>
        <end position="25"/>
    </location>
</feature>
<sequence length="113" mass="12297">MAALPSLQSKAISSSSRSLSQISSSVHCATKACRLSKLRRRHDECSYGNHTNRHRRHADQQGRKRNRTLGQGFRVVAPEVGGHSGLKEGSGARSQSAPPRPRRGGQQRRAGTS</sequence>
<evidence type="ECO:0000256" key="1">
    <source>
        <dbReference type="SAM" id="MobiDB-lite"/>
    </source>
</evidence>
<keyword evidence="3" id="KW-1185">Reference proteome</keyword>
<accession>A0A4Z2GBS3</accession>
<dbReference type="EMBL" id="SRLO01000605">
    <property type="protein sequence ID" value="TNN50809.1"/>
    <property type="molecule type" value="Genomic_DNA"/>
</dbReference>
<organism evidence="2 3">
    <name type="scientific">Liparis tanakae</name>
    <name type="common">Tanaka's snailfish</name>
    <dbReference type="NCBI Taxonomy" id="230148"/>
    <lineage>
        <taxon>Eukaryota</taxon>
        <taxon>Metazoa</taxon>
        <taxon>Chordata</taxon>
        <taxon>Craniata</taxon>
        <taxon>Vertebrata</taxon>
        <taxon>Euteleostomi</taxon>
        <taxon>Actinopterygii</taxon>
        <taxon>Neopterygii</taxon>
        <taxon>Teleostei</taxon>
        <taxon>Neoteleostei</taxon>
        <taxon>Acanthomorphata</taxon>
        <taxon>Eupercaria</taxon>
        <taxon>Perciformes</taxon>
        <taxon>Cottioidei</taxon>
        <taxon>Cottales</taxon>
        <taxon>Liparidae</taxon>
        <taxon>Liparis</taxon>
    </lineage>
</organism>
<feature type="compositionally biased region" description="Basic residues" evidence="1">
    <location>
        <begin position="51"/>
        <end position="67"/>
    </location>
</feature>
<name>A0A4Z2GBS3_9TELE</name>